<feature type="transmembrane region" description="Helical" evidence="1">
    <location>
        <begin position="45"/>
        <end position="67"/>
    </location>
</feature>
<evidence type="ECO:0008006" key="4">
    <source>
        <dbReference type="Google" id="ProtNLM"/>
    </source>
</evidence>
<feature type="transmembrane region" description="Helical" evidence="1">
    <location>
        <begin position="87"/>
        <end position="106"/>
    </location>
</feature>
<sequence>MPLPKESYFVGNSASKKIISFVVLIAGIVGALIVLFGFTQTTPQIYYASGACLLLLTAIYYKLTYFIALELILLAEHGADLLGIGPILQVVLPILLSLQMLVYYLLSGQLNNIFRLIGVVGIALLSIGFSFQNNWIFLFGSLAVGIYALDNVYRGKYIALLWAILNLFFVFAMALVIIF</sequence>
<evidence type="ECO:0000313" key="3">
    <source>
        <dbReference type="Proteomes" id="UP000054858"/>
    </source>
</evidence>
<keyword evidence="1" id="KW-0472">Membrane</keyword>
<dbReference type="AlphaFoldDB" id="A0A0W0XJ60"/>
<keyword evidence="1" id="KW-0812">Transmembrane</keyword>
<comment type="caution">
    <text evidence="2">The sequence shown here is derived from an EMBL/GenBank/DDBJ whole genome shotgun (WGS) entry which is preliminary data.</text>
</comment>
<accession>A0A0W0XJ60</accession>
<dbReference type="EMBL" id="LNYP01000003">
    <property type="protein sequence ID" value="KTD44468.1"/>
    <property type="molecule type" value="Genomic_DNA"/>
</dbReference>
<organism evidence="2 3">
    <name type="scientific">Legionella oakridgensis</name>
    <dbReference type="NCBI Taxonomy" id="29423"/>
    <lineage>
        <taxon>Bacteria</taxon>
        <taxon>Pseudomonadati</taxon>
        <taxon>Pseudomonadota</taxon>
        <taxon>Gammaproteobacteria</taxon>
        <taxon>Legionellales</taxon>
        <taxon>Legionellaceae</taxon>
        <taxon>Legionella</taxon>
    </lineage>
</organism>
<keyword evidence="1" id="KW-1133">Transmembrane helix</keyword>
<evidence type="ECO:0000313" key="2">
    <source>
        <dbReference type="EMBL" id="KTD44468.1"/>
    </source>
</evidence>
<feature type="transmembrane region" description="Helical" evidence="1">
    <location>
        <begin position="113"/>
        <end position="129"/>
    </location>
</feature>
<reference evidence="2 3" key="1">
    <citation type="submission" date="2015-11" db="EMBL/GenBank/DDBJ databases">
        <title>Genomic analysis of 38 Legionella species identifies large and diverse effector repertoires.</title>
        <authorList>
            <person name="Burstein D."/>
            <person name="Amaro F."/>
            <person name="Zusman T."/>
            <person name="Lifshitz Z."/>
            <person name="Cohen O."/>
            <person name="Gilbert J.A."/>
            <person name="Pupko T."/>
            <person name="Shuman H.A."/>
            <person name="Segal G."/>
        </authorList>
    </citation>
    <scope>NUCLEOTIDE SEQUENCE [LARGE SCALE GENOMIC DNA]</scope>
    <source>
        <strain evidence="2 3">Oak Ridge-10</strain>
    </source>
</reference>
<name>A0A0W0XJ60_9GAMM</name>
<dbReference type="RefSeq" id="WP_237757961.1">
    <property type="nucleotide sequence ID" value="NZ_LCUA01000023.1"/>
</dbReference>
<protein>
    <recommendedName>
        <fullName evidence="4">Transmembrane protein</fullName>
    </recommendedName>
</protein>
<feature type="transmembrane region" description="Helical" evidence="1">
    <location>
        <begin position="160"/>
        <end position="178"/>
    </location>
</feature>
<gene>
    <name evidence="2" type="ORF">Loak_0168</name>
</gene>
<dbReference type="Proteomes" id="UP000054858">
    <property type="component" value="Unassembled WGS sequence"/>
</dbReference>
<feature type="transmembrane region" description="Helical" evidence="1">
    <location>
        <begin position="135"/>
        <end position="153"/>
    </location>
</feature>
<proteinExistence type="predicted"/>
<feature type="transmembrane region" description="Helical" evidence="1">
    <location>
        <begin position="18"/>
        <end position="38"/>
    </location>
</feature>
<evidence type="ECO:0000256" key="1">
    <source>
        <dbReference type="SAM" id="Phobius"/>
    </source>
</evidence>
<dbReference type="PATRIC" id="fig|29423.5.peg.174"/>